<proteinExistence type="predicted"/>
<reference evidence="2 3" key="1">
    <citation type="submission" date="2014-05" db="EMBL/GenBank/DDBJ databases">
        <authorList>
            <person name="Daugherty S.C."/>
            <person name="Tallon L.J."/>
            <person name="Sadzewicz L."/>
            <person name="Kilian M."/>
            <person name="Tettelin H."/>
        </authorList>
    </citation>
    <scope>NUCLEOTIDE SEQUENCE [LARGE SCALE GENOMIC DNA]</scope>
    <source>
        <strain evidence="2 3">SK143</strain>
    </source>
</reference>
<gene>
    <name evidence="2" type="ORF">SK143_1580</name>
</gene>
<dbReference type="AlphaFoldDB" id="A0A081R365"/>
<evidence type="ECO:0008006" key="4">
    <source>
        <dbReference type="Google" id="ProtNLM"/>
    </source>
</evidence>
<evidence type="ECO:0000256" key="1">
    <source>
        <dbReference type="SAM" id="MobiDB-lite"/>
    </source>
</evidence>
<protein>
    <recommendedName>
        <fullName evidence="4">ATPase involved in DNA repair</fullName>
    </recommendedName>
</protein>
<evidence type="ECO:0000313" key="3">
    <source>
        <dbReference type="Proteomes" id="UP000028098"/>
    </source>
</evidence>
<dbReference type="RefSeq" id="WP_042902903.1">
    <property type="nucleotide sequence ID" value="NZ_JPGB01000006.1"/>
</dbReference>
<dbReference type="EMBL" id="JPGB01000006">
    <property type="protein sequence ID" value="KEQ49638.1"/>
    <property type="molecule type" value="Genomic_DNA"/>
</dbReference>
<evidence type="ECO:0000313" key="2">
    <source>
        <dbReference type="EMBL" id="KEQ49638.1"/>
    </source>
</evidence>
<dbReference type="Pfam" id="PF18555">
    <property type="entry name" value="MobL"/>
    <property type="match status" value="1"/>
</dbReference>
<accession>A0A081R365</accession>
<dbReference type="InterPro" id="IPR041073">
    <property type="entry name" value="MobL"/>
</dbReference>
<dbReference type="PATRIC" id="fig|1303.44.peg.1512"/>
<feature type="region of interest" description="Disordered" evidence="1">
    <location>
        <begin position="760"/>
        <end position="789"/>
    </location>
</feature>
<dbReference type="InterPro" id="IPR048101">
    <property type="entry name" value="MobP2"/>
</dbReference>
<feature type="compositionally biased region" description="Basic and acidic residues" evidence="1">
    <location>
        <begin position="769"/>
        <end position="789"/>
    </location>
</feature>
<sequence>MNVSSSPSITFMLQYTEANSGFVDYTNRDEAVEVDNELNLETHRQNIESLTEDKIQKIQAEVPETKLNFQEYIDYMNRSYATENQNEEMTAIFTKEANYLQRSKVTELKNNLEQAYQNGSLLWQGVISFDNDFLAKEGLYDLETGKVDQQAIKSVIREALPRLIEKEGLSDSSFWWANIHLNTDNIHVHFGLSEVESAREKIFYRPRGRMEYRGNFSQKTIERFKSDVFHGLLNEQTRGMIVRREQILANIRSELINSVFRDQKVRSSAEKNFLEQAYNHLPMDKKWRYGSNARDFAVSKFFIDRYLDSYLENDGKELYQEFLKETKDFLETYRGAYSAEKKSTYEKIRKVDGRFEKTQQEAAGFHLQQLIASREKELRERLANKILHLFRENAPEIADVRLEKNLANFSVKNQKLILAQDPNASVIKTLDAWKKLGYDLKDGAKPLEITKPVYAAYDKHGTGLGRPEYVRELVYDVSQMKEDLLEKQLSLRDLSLFSSADLKDLVEAAKKKSDRSLKERQELGTFRYALKLSLLEEKQSSLLVRKTLFDQIQPLETDKPFVELKKKEILQRLKLTELQLTPNYKLGEADQSLRSSLANQFEDSVSFSVEKADSLAIQAPIKRLKLELVEVQPLQDEGVLTILKGYPVTKDSYIEELQTHISIFQLKNQIYSRNKEISQTTDQAIIQKLKQENAKGFSELKSLYQKILPEEESDQKSQLAQAVSHKMQERKNLQRKNIQQSQGKAIINTDFMRNLTNSLQRAQRANKKALMERERSDERQELEEKGHSI</sequence>
<name>A0A081R365_STROR</name>
<dbReference type="NCBIfam" id="NF041498">
    <property type="entry name" value="MobP2"/>
    <property type="match status" value="1"/>
</dbReference>
<comment type="caution">
    <text evidence="2">The sequence shown here is derived from an EMBL/GenBank/DDBJ whole genome shotgun (WGS) entry which is preliminary data.</text>
</comment>
<organism evidence="2 3">
    <name type="scientific">Streptococcus oralis</name>
    <dbReference type="NCBI Taxonomy" id="1303"/>
    <lineage>
        <taxon>Bacteria</taxon>
        <taxon>Bacillati</taxon>
        <taxon>Bacillota</taxon>
        <taxon>Bacilli</taxon>
        <taxon>Lactobacillales</taxon>
        <taxon>Streptococcaceae</taxon>
        <taxon>Streptococcus</taxon>
    </lineage>
</organism>
<dbReference type="Proteomes" id="UP000028098">
    <property type="component" value="Unassembled WGS sequence"/>
</dbReference>